<feature type="transmembrane region" description="Helical" evidence="2">
    <location>
        <begin position="177"/>
        <end position="198"/>
    </location>
</feature>
<organism evidence="5 6">
    <name type="scientific">Apteryx owenii</name>
    <name type="common">Little spotted kiwi</name>
    <dbReference type="NCBI Taxonomy" id="8824"/>
    <lineage>
        <taxon>Eukaryota</taxon>
        <taxon>Metazoa</taxon>
        <taxon>Chordata</taxon>
        <taxon>Craniata</taxon>
        <taxon>Vertebrata</taxon>
        <taxon>Euteleostomi</taxon>
        <taxon>Archelosauria</taxon>
        <taxon>Archosauria</taxon>
        <taxon>Dinosauria</taxon>
        <taxon>Saurischia</taxon>
        <taxon>Theropoda</taxon>
        <taxon>Coelurosauria</taxon>
        <taxon>Aves</taxon>
        <taxon>Palaeognathae</taxon>
        <taxon>Apterygiformes</taxon>
        <taxon>Apterygidae</taxon>
        <taxon>Apteryx</taxon>
    </lineage>
</organism>
<proteinExistence type="predicted"/>
<protein>
    <submittedName>
        <fullName evidence="5">LRRN4 C-terminal like</fullName>
    </submittedName>
</protein>
<dbReference type="CDD" id="cd00063">
    <property type="entry name" value="FN3"/>
    <property type="match status" value="1"/>
</dbReference>
<evidence type="ECO:0000256" key="3">
    <source>
        <dbReference type="SAM" id="SignalP"/>
    </source>
</evidence>
<evidence type="ECO:0000313" key="5">
    <source>
        <dbReference type="Ensembl" id="ENSAOWP00000012265.1"/>
    </source>
</evidence>
<dbReference type="AlphaFoldDB" id="A0A8B9PND5"/>
<dbReference type="Ensembl" id="ENSAOWT00000013951.1">
    <property type="protein sequence ID" value="ENSAOWP00000012265.1"/>
    <property type="gene ID" value="ENSAOWG00000008406.1"/>
</dbReference>
<keyword evidence="3" id="KW-0732">Signal</keyword>
<feature type="region of interest" description="Disordered" evidence="1">
    <location>
        <begin position="206"/>
        <end position="232"/>
    </location>
</feature>
<keyword evidence="2" id="KW-0472">Membrane</keyword>
<evidence type="ECO:0000259" key="4">
    <source>
        <dbReference type="PROSITE" id="PS50853"/>
    </source>
</evidence>
<reference evidence="5" key="1">
    <citation type="submission" date="2025-08" db="UniProtKB">
        <authorList>
            <consortium name="Ensembl"/>
        </authorList>
    </citation>
    <scope>IDENTIFICATION</scope>
</reference>
<dbReference type="InterPro" id="IPR036116">
    <property type="entry name" value="FN3_sf"/>
</dbReference>
<dbReference type="InterPro" id="IPR003961">
    <property type="entry name" value="FN3_dom"/>
</dbReference>
<dbReference type="SUPFAM" id="SSF49265">
    <property type="entry name" value="Fibronectin type III"/>
    <property type="match status" value="1"/>
</dbReference>
<evidence type="ECO:0000256" key="2">
    <source>
        <dbReference type="SAM" id="Phobius"/>
    </source>
</evidence>
<reference evidence="5" key="2">
    <citation type="submission" date="2025-09" db="UniProtKB">
        <authorList>
            <consortium name="Ensembl"/>
        </authorList>
    </citation>
    <scope>IDENTIFICATION</scope>
</reference>
<sequence>PPHARCISCLLLLLVLGGTPGSRGGSLPPPPAAEGSGTGSPLCDYQRCRHLQPPCTELRGRGGCLCPGLSGPGVPPEPPELVAVVVTAAGASLHWCAPASVVLEYHVLVGAPGRPPAPGLALPPSFRLAALGGLRPDTPYVLCVVARNGAGASPTAPPGAPGGPCRTVRTPPDPRRLLPATVAVAGVLGAAGGLALAWHCLRGRRRHPVPSTEGEGDQDRDPPGTSWGEQEL</sequence>
<keyword evidence="6" id="KW-1185">Reference proteome</keyword>
<dbReference type="PROSITE" id="PS50853">
    <property type="entry name" value="FN3"/>
    <property type="match status" value="1"/>
</dbReference>
<feature type="signal peptide" evidence="3">
    <location>
        <begin position="1"/>
        <end position="24"/>
    </location>
</feature>
<evidence type="ECO:0000256" key="1">
    <source>
        <dbReference type="SAM" id="MobiDB-lite"/>
    </source>
</evidence>
<feature type="domain" description="Fibronectin type-III" evidence="4">
    <location>
        <begin position="75"/>
        <end position="173"/>
    </location>
</feature>
<dbReference type="InterPro" id="IPR013783">
    <property type="entry name" value="Ig-like_fold"/>
</dbReference>
<dbReference type="Gene3D" id="2.60.40.10">
    <property type="entry name" value="Immunoglobulins"/>
    <property type="match status" value="1"/>
</dbReference>
<name>A0A8B9PND5_APTOW</name>
<keyword evidence="2" id="KW-0812">Transmembrane</keyword>
<dbReference type="SMART" id="SM00060">
    <property type="entry name" value="FN3"/>
    <property type="match status" value="1"/>
</dbReference>
<dbReference type="Pfam" id="PF00041">
    <property type="entry name" value="fn3"/>
    <property type="match status" value="1"/>
</dbReference>
<evidence type="ECO:0000313" key="6">
    <source>
        <dbReference type="Proteomes" id="UP000694424"/>
    </source>
</evidence>
<keyword evidence="2" id="KW-1133">Transmembrane helix</keyword>
<dbReference type="Proteomes" id="UP000694424">
    <property type="component" value="Unplaced"/>
</dbReference>
<accession>A0A8B9PND5</accession>
<feature type="chain" id="PRO_5034340984" evidence="3">
    <location>
        <begin position="25"/>
        <end position="232"/>
    </location>
</feature>